<dbReference type="InterPro" id="IPR014883">
    <property type="entry name" value="VRR_NUC"/>
</dbReference>
<dbReference type="EMBL" id="LAZR01018238">
    <property type="protein sequence ID" value="KKL97145.1"/>
    <property type="molecule type" value="Genomic_DNA"/>
</dbReference>
<reference evidence="5" key="1">
    <citation type="journal article" date="2015" name="Nature">
        <title>Complex archaea that bridge the gap between prokaryotes and eukaryotes.</title>
        <authorList>
            <person name="Spang A."/>
            <person name="Saw J.H."/>
            <person name="Jorgensen S.L."/>
            <person name="Zaremba-Niedzwiedzka K."/>
            <person name="Martijn J."/>
            <person name="Lind A.E."/>
            <person name="van Eijk R."/>
            <person name="Schleper C."/>
            <person name="Guy L."/>
            <person name="Ettema T.J."/>
        </authorList>
    </citation>
    <scope>NUCLEOTIDE SEQUENCE</scope>
</reference>
<dbReference type="InterPro" id="IPR011856">
    <property type="entry name" value="tRNA_endonuc-like_dom_sf"/>
</dbReference>
<dbReference type="GO" id="GO:0004518">
    <property type="term" value="F:nuclease activity"/>
    <property type="evidence" value="ECO:0007669"/>
    <property type="project" value="UniProtKB-KW"/>
</dbReference>
<evidence type="ECO:0000313" key="5">
    <source>
        <dbReference type="EMBL" id="KKL97145.1"/>
    </source>
</evidence>
<keyword evidence="3" id="KW-0378">Hydrolase</keyword>
<evidence type="ECO:0000256" key="2">
    <source>
        <dbReference type="ARBA" id="ARBA00022722"/>
    </source>
</evidence>
<name>A0A0F9ITM3_9ZZZZ</name>
<evidence type="ECO:0000256" key="1">
    <source>
        <dbReference type="ARBA" id="ARBA00001946"/>
    </source>
</evidence>
<comment type="caution">
    <text evidence="5">The sequence shown here is derived from an EMBL/GenBank/DDBJ whole genome shotgun (WGS) entry which is preliminary data.</text>
</comment>
<dbReference type="GO" id="GO:0016788">
    <property type="term" value="F:hydrolase activity, acting on ester bonds"/>
    <property type="evidence" value="ECO:0007669"/>
    <property type="project" value="InterPro"/>
</dbReference>
<evidence type="ECO:0000256" key="3">
    <source>
        <dbReference type="ARBA" id="ARBA00022801"/>
    </source>
</evidence>
<dbReference type="Pfam" id="PF08774">
    <property type="entry name" value="VRR_NUC"/>
    <property type="match status" value="1"/>
</dbReference>
<keyword evidence="2" id="KW-0540">Nuclease</keyword>
<proteinExistence type="predicted"/>
<protein>
    <recommendedName>
        <fullName evidence="4">VRR-NUC domain-containing protein</fullName>
    </recommendedName>
</protein>
<evidence type="ECO:0000259" key="4">
    <source>
        <dbReference type="Pfam" id="PF08774"/>
    </source>
</evidence>
<dbReference type="AlphaFoldDB" id="A0A0F9ITM3"/>
<dbReference type="Gene3D" id="3.40.1350.10">
    <property type="match status" value="1"/>
</dbReference>
<sequence length="105" mass="12242">MSKLAKQAEKLVLDYARWKGWRVLQVRRVFDANAKRWVTPFGADGKGFPDFLFVRDRVVYAEVKTGKGKLTKEQRQWRDAIRAAGAEWYLLRPLEDWDMVKGALA</sequence>
<gene>
    <name evidence="5" type="ORF">LCGC14_1837420</name>
</gene>
<dbReference type="GO" id="GO:0003676">
    <property type="term" value="F:nucleic acid binding"/>
    <property type="evidence" value="ECO:0007669"/>
    <property type="project" value="InterPro"/>
</dbReference>
<accession>A0A0F9ITM3</accession>
<feature type="domain" description="VRR-NUC" evidence="4">
    <location>
        <begin position="32"/>
        <end position="91"/>
    </location>
</feature>
<comment type="cofactor">
    <cofactor evidence="1">
        <name>Mg(2+)</name>
        <dbReference type="ChEBI" id="CHEBI:18420"/>
    </cofactor>
</comment>
<organism evidence="5">
    <name type="scientific">marine sediment metagenome</name>
    <dbReference type="NCBI Taxonomy" id="412755"/>
    <lineage>
        <taxon>unclassified sequences</taxon>
        <taxon>metagenomes</taxon>
        <taxon>ecological metagenomes</taxon>
    </lineage>
</organism>